<gene>
    <name evidence="1" type="ORF">POF45_00975</name>
</gene>
<dbReference type="EMBL" id="JARBWL010000001">
    <property type="protein sequence ID" value="MDI2590005.1"/>
    <property type="molecule type" value="Genomic_DNA"/>
</dbReference>
<dbReference type="RefSeq" id="WP_282314790.1">
    <property type="nucleotide sequence ID" value="NZ_JARBWL010000001.1"/>
</dbReference>
<reference evidence="1 2" key="1">
    <citation type="submission" date="2023-02" db="EMBL/GenBank/DDBJ databases">
        <title>Pseudomonas chrutzelriedensis sp. nov., a potently antifungal strain isolated from moss.</title>
        <authorList>
            <person name="Schnyder A."/>
            <person name="Kalawong R."/>
            <person name="Eberl L."/>
            <person name="Agnoli K."/>
        </authorList>
    </citation>
    <scope>NUCLEOTIDE SEQUENCE [LARGE SCALE GENOMIC DNA]</scope>
    <source>
        <strain evidence="1 2">681</strain>
    </source>
</reference>
<dbReference type="Pfam" id="PF07131">
    <property type="entry name" value="DUF1382"/>
    <property type="match status" value="1"/>
</dbReference>
<protein>
    <recommendedName>
        <fullName evidence="3">DUF1382 family protein</fullName>
    </recommendedName>
</protein>
<sequence>MKTHPKDLHKSMETAQTFAKAGVLFVCVPAMNASDYSDLVHLAKERIGKLADEAEDAPHG</sequence>
<comment type="caution">
    <text evidence="1">The sequence shown here is derived from an EMBL/GenBank/DDBJ whole genome shotgun (WGS) entry which is preliminary data.</text>
</comment>
<evidence type="ECO:0000313" key="1">
    <source>
        <dbReference type="EMBL" id="MDI2590005.1"/>
    </source>
</evidence>
<accession>A0ABT6QGK1</accession>
<name>A0ABT6QGK1_9PSED</name>
<dbReference type="InterPro" id="IPR009814">
    <property type="entry name" value="Phage_lambda_Xis_Q38267"/>
</dbReference>
<organism evidence="1 2">
    <name type="scientific">Pseudomonas fungipugnans</name>
    <dbReference type="NCBI Taxonomy" id="3024217"/>
    <lineage>
        <taxon>Bacteria</taxon>
        <taxon>Pseudomonadati</taxon>
        <taxon>Pseudomonadota</taxon>
        <taxon>Gammaproteobacteria</taxon>
        <taxon>Pseudomonadales</taxon>
        <taxon>Pseudomonadaceae</taxon>
        <taxon>Pseudomonas</taxon>
    </lineage>
</organism>
<proteinExistence type="predicted"/>
<dbReference type="Proteomes" id="UP001159100">
    <property type="component" value="Unassembled WGS sequence"/>
</dbReference>
<keyword evidence="2" id="KW-1185">Reference proteome</keyword>
<evidence type="ECO:0008006" key="3">
    <source>
        <dbReference type="Google" id="ProtNLM"/>
    </source>
</evidence>
<evidence type="ECO:0000313" key="2">
    <source>
        <dbReference type="Proteomes" id="UP001159100"/>
    </source>
</evidence>